<proteinExistence type="predicted"/>
<evidence type="ECO:0000313" key="1">
    <source>
        <dbReference type="EMBL" id="GBP07823.1"/>
    </source>
</evidence>
<gene>
    <name evidence="1" type="ORF">EVAR_78012_1</name>
</gene>
<sequence length="75" mass="8774">MYIQVKQQEQFTKILFRDSKVRFLERNGISDRAGSGTPEPSLTDERKQRQLLLHICPLYRAVAELATPCLYHVRL</sequence>
<organism evidence="1 2">
    <name type="scientific">Eumeta variegata</name>
    <name type="common">Bagworm moth</name>
    <name type="synonym">Eumeta japonica</name>
    <dbReference type="NCBI Taxonomy" id="151549"/>
    <lineage>
        <taxon>Eukaryota</taxon>
        <taxon>Metazoa</taxon>
        <taxon>Ecdysozoa</taxon>
        <taxon>Arthropoda</taxon>
        <taxon>Hexapoda</taxon>
        <taxon>Insecta</taxon>
        <taxon>Pterygota</taxon>
        <taxon>Neoptera</taxon>
        <taxon>Endopterygota</taxon>
        <taxon>Lepidoptera</taxon>
        <taxon>Glossata</taxon>
        <taxon>Ditrysia</taxon>
        <taxon>Tineoidea</taxon>
        <taxon>Psychidae</taxon>
        <taxon>Oiketicinae</taxon>
        <taxon>Eumeta</taxon>
    </lineage>
</organism>
<name>A0A4C1SZX6_EUMVA</name>
<protein>
    <submittedName>
        <fullName evidence="1">Uncharacterized protein</fullName>
    </submittedName>
</protein>
<evidence type="ECO:0000313" key="2">
    <source>
        <dbReference type="Proteomes" id="UP000299102"/>
    </source>
</evidence>
<dbReference type="Proteomes" id="UP000299102">
    <property type="component" value="Unassembled WGS sequence"/>
</dbReference>
<reference evidence="1 2" key="1">
    <citation type="journal article" date="2019" name="Commun. Biol.">
        <title>The bagworm genome reveals a unique fibroin gene that provides high tensile strength.</title>
        <authorList>
            <person name="Kono N."/>
            <person name="Nakamura H."/>
            <person name="Ohtoshi R."/>
            <person name="Tomita M."/>
            <person name="Numata K."/>
            <person name="Arakawa K."/>
        </authorList>
    </citation>
    <scope>NUCLEOTIDE SEQUENCE [LARGE SCALE GENOMIC DNA]</scope>
</reference>
<keyword evidence="2" id="KW-1185">Reference proteome</keyword>
<accession>A0A4C1SZX6</accession>
<dbReference type="EMBL" id="BGZK01000028">
    <property type="protein sequence ID" value="GBP07823.1"/>
    <property type="molecule type" value="Genomic_DNA"/>
</dbReference>
<comment type="caution">
    <text evidence="1">The sequence shown here is derived from an EMBL/GenBank/DDBJ whole genome shotgun (WGS) entry which is preliminary data.</text>
</comment>
<dbReference type="AlphaFoldDB" id="A0A4C1SZX6"/>